<dbReference type="Pfam" id="PF00582">
    <property type="entry name" value="Usp"/>
    <property type="match status" value="1"/>
</dbReference>
<reference evidence="3" key="1">
    <citation type="journal article" date="2015" name="Nature">
        <title>Complex archaea that bridge the gap between prokaryotes and eukaryotes.</title>
        <authorList>
            <person name="Spang A."/>
            <person name="Saw J.H."/>
            <person name="Jorgensen S.L."/>
            <person name="Zaremba-Niedzwiedzka K."/>
            <person name="Martijn J."/>
            <person name="Lind A.E."/>
            <person name="van Eijk R."/>
            <person name="Schleper C."/>
            <person name="Guy L."/>
            <person name="Ettema T.J."/>
        </authorList>
    </citation>
    <scope>NUCLEOTIDE SEQUENCE</scope>
</reference>
<dbReference type="SUPFAM" id="SSF52402">
    <property type="entry name" value="Adenine nucleotide alpha hydrolases-like"/>
    <property type="match status" value="1"/>
</dbReference>
<dbReference type="InterPro" id="IPR014729">
    <property type="entry name" value="Rossmann-like_a/b/a_fold"/>
</dbReference>
<protein>
    <recommendedName>
        <fullName evidence="2">UspA domain-containing protein</fullName>
    </recommendedName>
</protein>
<dbReference type="PANTHER" id="PTHR46268">
    <property type="entry name" value="STRESS RESPONSE PROTEIN NHAX"/>
    <property type="match status" value="1"/>
</dbReference>
<dbReference type="InterPro" id="IPR006016">
    <property type="entry name" value="UspA"/>
</dbReference>
<accession>A0A0F9QTN0</accession>
<evidence type="ECO:0000313" key="3">
    <source>
        <dbReference type="EMBL" id="KKN16476.1"/>
    </source>
</evidence>
<dbReference type="AlphaFoldDB" id="A0A0F9QTN0"/>
<dbReference type="EMBL" id="LAZR01003611">
    <property type="protein sequence ID" value="KKN16476.1"/>
    <property type="molecule type" value="Genomic_DNA"/>
</dbReference>
<comment type="similarity">
    <text evidence="1">Belongs to the universal stress protein A family.</text>
</comment>
<proteinExistence type="inferred from homology"/>
<organism evidence="3">
    <name type="scientific">marine sediment metagenome</name>
    <dbReference type="NCBI Taxonomy" id="412755"/>
    <lineage>
        <taxon>unclassified sequences</taxon>
        <taxon>metagenomes</taxon>
        <taxon>ecological metagenomes</taxon>
    </lineage>
</organism>
<comment type="caution">
    <text evidence="3">The sequence shown here is derived from an EMBL/GenBank/DDBJ whole genome shotgun (WGS) entry which is preliminary data.</text>
</comment>
<evidence type="ECO:0000256" key="1">
    <source>
        <dbReference type="ARBA" id="ARBA00008791"/>
    </source>
</evidence>
<evidence type="ECO:0000259" key="2">
    <source>
        <dbReference type="Pfam" id="PF00582"/>
    </source>
</evidence>
<sequence>MEKFLLSLAARYYNEDLVKYALAFAKQREATLSVLFVLDEELTNGIIDQLIDVGFIGDKPSEELRGAVLNEYEEQAKKQLDSIKTIAEKEGVKISTSVVNGDFVDTTLARAIDNAVDLIILNRERKGAVSKLFKGSPVDKLIKNAPCEVKVFES</sequence>
<dbReference type="PANTHER" id="PTHR46268:SF6">
    <property type="entry name" value="UNIVERSAL STRESS PROTEIN UP12"/>
    <property type="match status" value="1"/>
</dbReference>
<feature type="domain" description="UspA" evidence="2">
    <location>
        <begin position="15"/>
        <end position="150"/>
    </location>
</feature>
<gene>
    <name evidence="3" type="ORF">LCGC14_0975500</name>
</gene>
<dbReference type="CDD" id="cd00293">
    <property type="entry name" value="USP-like"/>
    <property type="match status" value="1"/>
</dbReference>
<dbReference type="Gene3D" id="3.40.50.620">
    <property type="entry name" value="HUPs"/>
    <property type="match status" value="1"/>
</dbReference>
<name>A0A0F9QTN0_9ZZZZ</name>